<reference evidence="3" key="1">
    <citation type="submission" date="2015-04" db="EMBL/GenBank/DDBJ databases">
        <authorList>
            <person name="Schardt J."/>
            <person name="Mueller-Herbst S."/>
            <person name="Scherer S."/>
            <person name="Huptas C."/>
        </authorList>
    </citation>
    <scope>NUCLEOTIDE SEQUENCE [LARGE SCALE GENOMIC DNA]</scope>
    <source>
        <strain evidence="3">Kiel-L1</strain>
    </source>
</reference>
<protein>
    <submittedName>
        <fullName evidence="2">Branched-chain amino acid transporter AzlD</fullName>
    </submittedName>
</protein>
<comment type="caution">
    <text evidence="2">The sequence shown here is derived from an EMBL/GenBank/DDBJ whole genome shotgun (WGS) entry which is preliminary data.</text>
</comment>
<feature type="transmembrane region" description="Helical" evidence="1">
    <location>
        <begin position="41"/>
        <end position="59"/>
    </location>
</feature>
<sequence>MTIHAYTLLTILGCALVTLIPRILPFLLVRKMKLPEFLLRYLSYVPLAILTALFVQSLLQKEAGQFPSIKLLPFLASLPTILTAILTKSLIAIVIIGVLSMALLRLFI</sequence>
<dbReference type="EMBL" id="LARY01000001">
    <property type="protein sequence ID" value="RDX02680.1"/>
    <property type="molecule type" value="Genomic_DNA"/>
</dbReference>
<keyword evidence="1" id="KW-0472">Membrane</keyword>
<evidence type="ECO:0000313" key="3">
    <source>
        <dbReference type="Proteomes" id="UP000257055"/>
    </source>
</evidence>
<dbReference type="AlphaFoldDB" id="A0A3D8TUM8"/>
<feature type="transmembrane region" description="Helical" evidence="1">
    <location>
        <begin position="6"/>
        <end position="29"/>
    </location>
</feature>
<keyword evidence="1" id="KW-1133">Transmembrane helix</keyword>
<feature type="transmembrane region" description="Helical" evidence="1">
    <location>
        <begin position="71"/>
        <end position="104"/>
    </location>
</feature>
<dbReference type="Pfam" id="PF05437">
    <property type="entry name" value="AzlD"/>
    <property type="match status" value="1"/>
</dbReference>
<evidence type="ECO:0000256" key="1">
    <source>
        <dbReference type="SAM" id="Phobius"/>
    </source>
</evidence>
<accession>A0A3D8TUM8</accession>
<keyword evidence="3" id="KW-1185">Reference proteome</keyword>
<proteinExistence type="predicted"/>
<dbReference type="RefSeq" id="WP_115752368.1">
    <property type="nucleotide sequence ID" value="NZ_LARY01000001.1"/>
</dbReference>
<dbReference type="Proteomes" id="UP000257055">
    <property type="component" value="Unassembled WGS sequence"/>
</dbReference>
<dbReference type="InterPro" id="IPR008407">
    <property type="entry name" value="Brnchd-chn_aa_trnsp_AzlD"/>
</dbReference>
<organism evidence="2 3">
    <name type="scientific">Listeria kieliensis</name>
    <dbReference type="NCBI Taxonomy" id="1621700"/>
    <lineage>
        <taxon>Bacteria</taxon>
        <taxon>Bacillati</taxon>
        <taxon>Bacillota</taxon>
        <taxon>Bacilli</taxon>
        <taxon>Bacillales</taxon>
        <taxon>Listeriaceae</taxon>
        <taxon>Listeria</taxon>
    </lineage>
</organism>
<evidence type="ECO:0000313" key="2">
    <source>
        <dbReference type="EMBL" id="RDX02680.1"/>
    </source>
</evidence>
<name>A0A3D8TUM8_9LIST</name>
<gene>
    <name evidence="2" type="ORF">UR08_04000</name>
</gene>
<keyword evidence="1" id="KW-0812">Transmembrane</keyword>